<accession>A0A4Y3IJG9</accession>
<keyword evidence="3" id="KW-0175">Coiled coil</keyword>
<dbReference type="Gene3D" id="2.40.50.100">
    <property type="match status" value="1"/>
</dbReference>
<dbReference type="PANTHER" id="PTHR30367">
    <property type="entry name" value="P-HYDROXYBENZOIC ACID EFFLUX PUMP SUBUNIT AAEA-RELATED"/>
    <property type="match status" value="1"/>
</dbReference>
<evidence type="ECO:0000259" key="6">
    <source>
        <dbReference type="Pfam" id="PF25876"/>
    </source>
</evidence>
<dbReference type="OrthoDB" id="8958519at2"/>
<feature type="region of interest" description="Disordered" evidence="4">
    <location>
        <begin position="1"/>
        <end position="21"/>
    </location>
</feature>
<dbReference type="Pfam" id="PF25917">
    <property type="entry name" value="BSH_RND"/>
    <property type="match status" value="1"/>
</dbReference>
<dbReference type="PANTHER" id="PTHR30367:SF1">
    <property type="entry name" value="MULTIDRUG RESISTANCE PROTEIN MDTN"/>
    <property type="match status" value="1"/>
</dbReference>
<keyword evidence="5" id="KW-0812">Transmembrane</keyword>
<feature type="coiled-coil region" evidence="3">
    <location>
        <begin position="166"/>
        <end position="193"/>
    </location>
</feature>
<comment type="caution">
    <text evidence="9">The sequence shown here is derived from an EMBL/GenBank/DDBJ whole genome shotgun (WGS) entry which is preliminary data.</text>
</comment>
<evidence type="ECO:0000313" key="9">
    <source>
        <dbReference type="EMBL" id="GEA58844.1"/>
    </source>
</evidence>
<dbReference type="InterPro" id="IPR058625">
    <property type="entry name" value="MdtA-like_BSH"/>
</dbReference>
<protein>
    <submittedName>
        <fullName evidence="9">Transporter</fullName>
    </submittedName>
</protein>
<sequence>MDTKTSSHHVNLDESVTPSSESVNNDELWVRKVTMASLVACVLLLAWYLAADRLTPFTDNSRVRAYVFPISASVSGQVVELPVINNQLLQEGEVLARIDPEKYQLAVEKAEAALELAGSEVGAKTANVAVAQANLVKAKTNLELVKVQADRILSAGQKGFVSKAEIDRANSQLDNAQSELVRSKSVLEQAKLEAGINGDGNPRVKKAVAELLQAQVDLEHTTIRAPSTGLVANVRYDIGVYTNVGQPIMTYISTKHSWLEAYLRENNLEHIQAGNEVEIVFDSAPGRVFKGSVKTISYGVEFNASSSVGNLQTPVDKTGWLREAQRFPVTIDFVDPIPTGVRREGGQADIIIHTEDSGVMYWLGKLYIRLMSVLSYVY</sequence>
<dbReference type="Gene3D" id="1.10.287.470">
    <property type="entry name" value="Helix hairpin bin"/>
    <property type="match status" value="2"/>
</dbReference>
<dbReference type="Pfam" id="PF25963">
    <property type="entry name" value="Beta-barrel_AAEA"/>
    <property type="match status" value="1"/>
</dbReference>
<keyword evidence="5" id="KW-0472">Membrane</keyword>
<evidence type="ECO:0000259" key="7">
    <source>
        <dbReference type="Pfam" id="PF25917"/>
    </source>
</evidence>
<dbReference type="SUPFAM" id="SSF111369">
    <property type="entry name" value="HlyD-like secretion proteins"/>
    <property type="match status" value="2"/>
</dbReference>
<keyword evidence="5" id="KW-1133">Transmembrane helix</keyword>
<reference evidence="9 10" key="1">
    <citation type="submission" date="2019-06" db="EMBL/GenBank/DDBJ databases">
        <title>Whole genome shotgun sequence of Vibrio comitans NBRC 102076.</title>
        <authorList>
            <person name="Hosoyama A."/>
            <person name="Uohara A."/>
            <person name="Ohji S."/>
            <person name="Ichikawa N."/>
        </authorList>
    </citation>
    <scope>NUCLEOTIDE SEQUENCE [LARGE SCALE GENOMIC DNA]</scope>
    <source>
        <strain evidence="9 10">NBRC 102076</strain>
    </source>
</reference>
<dbReference type="InterPro" id="IPR058634">
    <property type="entry name" value="AaeA-lik-b-barrel"/>
</dbReference>
<gene>
    <name evidence="9" type="ORF">VCO01S_00370</name>
</gene>
<evidence type="ECO:0000259" key="8">
    <source>
        <dbReference type="Pfam" id="PF25963"/>
    </source>
</evidence>
<evidence type="ECO:0000256" key="5">
    <source>
        <dbReference type="SAM" id="Phobius"/>
    </source>
</evidence>
<name>A0A4Y3IJG9_9VIBR</name>
<comment type="subcellular location">
    <subcellularLocation>
        <location evidence="1">Membrane</location>
        <topology evidence="1">Single-pass membrane protein</topology>
    </subcellularLocation>
</comment>
<comment type="similarity">
    <text evidence="2">Belongs to the membrane fusion protein (MFP) (TC 8.A.1) family.</text>
</comment>
<evidence type="ECO:0000256" key="2">
    <source>
        <dbReference type="ARBA" id="ARBA00009477"/>
    </source>
</evidence>
<dbReference type="EMBL" id="BJLH01000001">
    <property type="protein sequence ID" value="GEA58844.1"/>
    <property type="molecule type" value="Genomic_DNA"/>
</dbReference>
<evidence type="ECO:0000256" key="3">
    <source>
        <dbReference type="SAM" id="Coils"/>
    </source>
</evidence>
<dbReference type="Proteomes" id="UP000318242">
    <property type="component" value="Unassembled WGS sequence"/>
</dbReference>
<organism evidence="9 10">
    <name type="scientific">Vibrio comitans NBRC 102076</name>
    <dbReference type="NCBI Taxonomy" id="1219078"/>
    <lineage>
        <taxon>Bacteria</taxon>
        <taxon>Pseudomonadati</taxon>
        <taxon>Pseudomonadota</taxon>
        <taxon>Gammaproteobacteria</taxon>
        <taxon>Vibrionales</taxon>
        <taxon>Vibrionaceae</taxon>
        <taxon>Vibrio</taxon>
    </lineage>
</organism>
<feature type="transmembrane region" description="Helical" evidence="5">
    <location>
        <begin position="29"/>
        <end position="50"/>
    </location>
</feature>
<dbReference type="RefSeq" id="WP_141268266.1">
    <property type="nucleotide sequence ID" value="NZ_BJLH01000001.1"/>
</dbReference>
<dbReference type="Gene3D" id="2.40.30.170">
    <property type="match status" value="1"/>
</dbReference>
<feature type="domain" description="Multidrug resistance protein MdtA-like alpha-helical hairpin" evidence="6">
    <location>
        <begin position="129"/>
        <end position="192"/>
    </location>
</feature>
<dbReference type="InterPro" id="IPR058624">
    <property type="entry name" value="MdtA-like_HH"/>
</dbReference>
<dbReference type="Pfam" id="PF25876">
    <property type="entry name" value="HH_MFP_RND"/>
    <property type="match status" value="1"/>
</dbReference>
<dbReference type="AlphaFoldDB" id="A0A4Y3IJG9"/>
<evidence type="ECO:0000313" key="10">
    <source>
        <dbReference type="Proteomes" id="UP000318242"/>
    </source>
</evidence>
<evidence type="ECO:0000256" key="4">
    <source>
        <dbReference type="SAM" id="MobiDB-lite"/>
    </source>
</evidence>
<keyword evidence="10" id="KW-1185">Reference proteome</keyword>
<evidence type="ECO:0000256" key="1">
    <source>
        <dbReference type="ARBA" id="ARBA00004167"/>
    </source>
</evidence>
<dbReference type="InterPro" id="IPR050393">
    <property type="entry name" value="MFP_Efflux_Pump"/>
</dbReference>
<feature type="domain" description="p-hydroxybenzoic acid efflux pump subunit AaeA-like beta-barrel" evidence="8">
    <location>
        <begin position="259"/>
        <end position="342"/>
    </location>
</feature>
<feature type="domain" description="Multidrug resistance protein MdtA-like barrel-sandwich hybrid" evidence="7">
    <location>
        <begin position="70"/>
        <end position="247"/>
    </location>
</feature>
<proteinExistence type="inferred from homology"/>